<dbReference type="OrthoDB" id="7690434at2759"/>
<evidence type="ECO:0000313" key="2">
    <source>
        <dbReference type="EMBL" id="KAE9383505.1"/>
    </source>
</evidence>
<feature type="compositionally biased region" description="Low complexity" evidence="1">
    <location>
        <begin position="229"/>
        <end position="245"/>
    </location>
</feature>
<keyword evidence="3" id="KW-1185">Reference proteome</keyword>
<proteinExistence type="predicted"/>
<dbReference type="EMBL" id="ML770434">
    <property type="protein sequence ID" value="KAE9383505.1"/>
    <property type="molecule type" value="Genomic_DNA"/>
</dbReference>
<feature type="region of interest" description="Disordered" evidence="1">
    <location>
        <begin position="222"/>
        <end position="262"/>
    </location>
</feature>
<feature type="non-terminal residue" evidence="2">
    <location>
        <position position="1"/>
    </location>
</feature>
<evidence type="ECO:0000313" key="3">
    <source>
        <dbReference type="Proteomes" id="UP000799118"/>
    </source>
</evidence>
<protein>
    <recommendedName>
        <fullName evidence="4">Mediator of RNA polymerase II transcription subunit 25</fullName>
    </recommendedName>
</protein>
<dbReference type="AlphaFoldDB" id="A0A6A4GDR1"/>
<dbReference type="Proteomes" id="UP000799118">
    <property type="component" value="Unassembled WGS sequence"/>
</dbReference>
<gene>
    <name evidence="2" type="ORF">BT96DRAFT_929750</name>
</gene>
<organism evidence="2 3">
    <name type="scientific">Gymnopus androsaceus JB14</name>
    <dbReference type="NCBI Taxonomy" id="1447944"/>
    <lineage>
        <taxon>Eukaryota</taxon>
        <taxon>Fungi</taxon>
        <taxon>Dikarya</taxon>
        <taxon>Basidiomycota</taxon>
        <taxon>Agaricomycotina</taxon>
        <taxon>Agaricomycetes</taxon>
        <taxon>Agaricomycetidae</taxon>
        <taxon>Agaricales</taxon>
        <taxon>Marasmiineae</taxon>
        <taxon>Omphalotaceae</taxon>
        <taxon>Gymnopus</taxon>
    </lineage>
</organism>
<evidence type="ECO:0008006" key="4">
    <source>
        <dbReference type="Google" id="ProtNLM"/>
    </source>
</evidence>
<feature type="region of interest" description="Disordered" evidence="1">
    <location>
        <begin position="312"/>
        <end position="362"/>
    </location>
</feature>
<accession>A0A6A4GDR1</accession>
<reference evidence="2" key="1">
    <citation type="journal article" date="2019" name="Environ. Microbiol.">
        <title>Fungal ecological strategies reflected in gene transcription - a case study of two litter decomposers.</title>
        <authorList>
            <person name="Barbi F."/>
            <person name="Kohler A."/>
            <person name="Barry K."/>
            <person name="Baskaran P."/>
            <person name="Daum C."/>
            <person name="Fauchery L."/>
            <person name="Ihrmark K."/>
            <person name="Kuo A."/>
            <person name="LaButti K."/>
            <person name="Lipzen A."/>
            <person name="Morin E."/>
            <person name="Grigoriev I.V."/>
            <person name="Henrissat B."/>
            <person name="Lindahl B."/>
            <person name="Martin F."/>
        </authorList>
    </citation>
    <scope>NUCLEOTIDE SEQUENCE</scope>
    <source>
        <strain evidence="2">JB14</strain>
    </source>
</reference>
<evidence type="ECO:0000256" key="1">
    <source>
        <dbReference type="SAM" id="MobiDB-lite"/>
    </source>
</evidence>
<sequence length="651" mass="69452">NGTNTQDDFGALAIVVDSSVALAANWSLILSSYFGPYLRGLMEQYPGTYRIGFVTYGTSDSLPSSVLCKRFFTDFTPVTNVMKDTEEIQQLSLGSTPSGGTRGMAALEGLVAAIELASAPALPCSCVCQLTTANPNNVRQPHCVGVQPPFPILQAFHSHPANQFHPKYPWPGLPPEITSLGTGTSINSEASLPTAQQAGDFSKAEAIKNDLAKGNLYFKLRLQPPVPPGAGSNSSGSQPQSQPTPNSNPNPSQPPSNRNPNLAPLLLLRHLFPSIASTAASASASGLQVPPSICRSLWNRTGGNKVRYEPEFERGECPQQQQPGQGMDGSSMNMNPGNMGMPGQPGGPTQQPPGAPPAGGNASMAMANPQNGNNGPIPAWSGVLFLPGDPKSIRKDLKFAVSAMSANIAECRVNTWPTEMTLIQSHDSVVSHPEPVVCTLKPHARSSDVRQNMIIEQMFKGLEKMIMGRGLNIVSSWPLPSGAQTNNVIFAYVPNHGLIGAFFPVTGIPEMPKSVPGIPAVPVPGSSPALSASNIMTALAALKVPQEVAQRILQLPQEMQMQALRTLAQQQRSLGRGGPVGMPQGGMGVEAWRSRRRSRSRSHATNATATARDGITYGYDAEYAGCEYGWDTRNPASWIWTAGWWRGCCWW</sequence>
<name>A0A6A4GDR1_9AGAR</name>
<feature type="compositionally biased region" description="Low complexity" evidence="1">
    <location>
        <begin position="318"/>
        <end position="342"/>
    </location>
</feature>